<reference evidence="2" key="1">
    <citation type="submission" date="2020-09" db="EMBL/GenBank/DDBJ databases">
        <title>Pelagicoccus enzymogenes sp. nov. with an EPS production, isolated from marine sediment.</title>
        <authorList>
            <person name="Feng X."/>
        </authorList>
    </citation>
    <scope>NUCLEOTIDE SEQUENCE</scope>
    <source>
        <strain evidence="2">NFK12</strain>
    </source>
</reference>
<keyword evidence="1" id="KW-0812">Transmembrane</keyword>
<comment type="caution">
    <text evidence="2">The sequence shown here is derived from an EMBL/GenBank/DDBJ whole genome shotgun (WGS) entry which is preliminary data.</text>
</comment>
<dbReference type="RefSeq" id="WP_191615511.1">
    <property type="nucleotide sequence ID" value="NZ_JACYFG010000004.1"/>
</dbReference>
<dbReference type="EMBL" id="JACYFG010000004">
    <property type="protein sequence ID" value="MBD5778375.1"/>
    <property type="molecule type" value="Genomic_DNA"/>
</dbReference>
<dbReference type="AlphaFoldDB" id="A0A927F5F5"/>
<evidence type="ECO:0000256" key="1">
    <source>
        <dbReference type="SAM" id="Phobius"/>
    </source>
</evidence>
<feature type="transmembrane region" description="Helical" evidence="1">
    <location>
        <begin position="7"/>
        <end position="25"/>
    </location>
</feature>
<keyword evidence="1" id="KW-0472">Membrane</keyword>
<gene>
    <name evidence="2" type="ORF">IEN85_02565</name>
</gene>
<keyword evidence="3" id="KW-1185">Reference proteome</keyword>
<name>A0A927F5F5_9BACT</name>
<evidence type="ECO:0000313" key="2">
    <source>
        <dbReference type="EMBL" id="MBD5778375.1"/>
    </source>
</evidence>
<sequence length="125" mass="13543">MKTNRRLYLLVLGLILISVGVTGMATSKVNREATKEKAAELFDGLIENVNSPFVKGTEEYEGWKEFQKSTRIDLIAAEATKNNSFFSMTFAAGIGLSFAMGGALLVKRKGSGNRTVQATSASHHV</sequence>
<accession>A0A927F5F5</accession>
<keyword evidence="1" id="KW-1133">Transmembrane helix</keyword>
<proteinExistence type="predicted"/>
<feature type="transmembrane region" description="Helical" evidence="1">
    <location>
        <begin position="85"/>
        <end position="106"/>
    </location>
</feature>
<dbReference type="Proteomes" id="UP000622317">
    <property type="component" value="Unassembled WGS sequence"/>
</dbReference>
<evidence type="ECO:0000313" key="3">
    <source>
        <dbReference type="Proteomes" id="UP000622317"/>
    </source>
</evidence>
<organism evidence="2 3">
    <name type="scientific">Pelagicoccus enzymogenes</name>
    <dbReference type="NCBI Taxonomy" id="2773457"/>
    <lineage>
        <taxon>Bacteria</taxon>
        <taxon>Pseudomonadati</taxon>
        <taxon>Verrucomicrobiota</taxon>
        <taxon>Opitutia</taxon>
        <taxon>Puniceicoccales</taxon>
        <taxon>Pelagicoccaceae</taxon>
        <taxon>Pelagicoccus</taxon>
    </lineage>
</organism>
<protein>
    <submittedName>
        <fullName evidence="2">Uncharacterized protein</fullName>
    </submittedName>
</protein>